<dbReference type="EMBL" id="CVRB01000004">
    <property type="protein sequence ID" value="CRK83935.1"/>
    <property type="molecule type" value="Genomic_DNA"/>
</dbReference>
<dbReference type="Proteomes" id="UP000199087">
    <property type="component" value="Unassembled WGS sequence"/>
</dbReference>
<evidence type="ECO:0000313" key="1">
    <source>
        <dbReference type="EMBL" id="CRK83935.1"/>
    </source>
</evidence>
<keyword evidence="2" id="KW-1185">Reference proteome</keyword>
<dbReference type="AlphaFoldDB" id="A0A0U1P0W3"/>
<accession>A0A0U1P0W3</accession>
<evidence type="ECO:0000313" key="2">
    <source>
        <dbReference type="Proteomes" id="UP000199087"/>
    </source>
</evidence>
<sequence length="70" mass="8349">MIVASDVEDVDIGCRYGAYVFSHHDHLFEQVQVKRYPKAYYSCNGLFLYDCCRNNSIHCFFYVIEHYIKI</sequence>
<name>A0A0U1P0W3_9BACI</name>
<gene>
    <name evidence="1" type="ORF">BN000_03933</name>
</gene>
<protein>
    <submittedName>
        <fullName evidence="1">Uncharacterized protein</fullName>
    </submittedName>
</protein>
<proteinExistence type="predicted"/>
<organism evidence="1 2">
    <name type="scientific">Neobacillus massiliamazoniensis</name>
    <dbReference type="NCBI Taxonomy" id="1499688"/>
    <lineage>
        <taxon>Bacteria</taxon>
        <taxon>Bacillati</taxon>
        <taxon>Bacillota</taxon>
        <taxon>Bacilli</taxon>
        <taxon>Bacillales</taxon>
        <taxon>Bacillaceae</taxon>
        <taxon>Neobacillus</taxon>
    </lineage>
</organism>
<reference evidence="2" key="1">
    <citation type="submission" date="2015-05" db="EMBL/GenBank/DDBJ databases">
        <authorList>
            <person name="Urmite Genomes"/>
        </authorList>
    </citation>
    <scope>NUCLEOTIDE SEQUENCE [LARGE SCALE GENOMIC DNA]</scope>
    <source>
        <strain evidence="2">LF1</strain>
    </source>
</reference>
<dbReference type="STRING" id="1499688.BN000_03933"/>